<dbReference type="GO" id="GO:0000287">
    <property type="term" value="F:magnesium ion binding"/>
    <property type="evidence" value="ECO:0007669"/>
    <property type="project" value="UniProtKB-UniRule"/>
</dbReference>
<dbReference type="GO" id="GO:0090729">
    <property type="term" value="F:toxin activity"/>
    <property type="evidence" value="ECO:0007669"/>
    <property type="project" value="UniProtKB-KW"/>
</dbReference>
<keyword evidence="2 8" id="KW-1277">Toxin-antitoxin system</keyword>
<dbReference type="PANTHER" id="PTHR33653">
    <property type="entry name" value="RIBONUCLEASE VAPC2"/>
    <property type="match status" value="1"/>
</dbReference>
<dbReference type="HAMAP" id="MF_00265">
    <property type="entry name" value="VapC_Nob1"/>
    <property type="match status" value="1"/>
</dbReference>
<dbReference type="Proteomes" id="UP001157160">
    <property type="component" value="Unassembled WGS sequence"/>
</dbReference>
<gene>
    <name evidence="8 10" type="primary">vapC</name>
    <name evidence="10" type="ORF">GCM10025874_28070</name>
</gene>
<dbReference type="Pfam" id="PF01850">
    <property type="entry name" value="PIN"/>
    <property type="match status" value="1"/>
</dbReference>
<evidence type="ECO:0000256" key="4">
    <source>
        <dbReference type="ARBA" id="ARBA00022723"/>
    </source>
</evidence>
<evidence type="ECO:0000256" key="6">
    <source>
        <dbReference type="ARBA" id="ARBA00022842"/>
    </source>
</evidence>
<name>A0AA37UIF9_9MICO</name>
<dbReference type="EMBL" id="BSUL01000001">
    <property type="protein sequence ID" value="GMA29554.1"/>
    <property type="molecule type" value="Genomic_DNA"/>
</dbReference>
<sequence>MIVLDTNVVSELLRHAPEPRVVAWLTALDDEVAITSMTLAELLAGVGALSDGRRRDALRAAIDGVVAQYRGRGAILPFDDAAAAEYAQVLAQRRAAGLAVSTVDAQIAAVCRAHDAVCATRSTRDFVETGVALVDPWSAS</sequence>
<evidence type="ECO:0000256" key="2">
    <source>
        <dbReference type="ARBA" id="ARBA00022649"/>
    </source>
</evidence>
<organism evidence="10 11">
    <name type="scientific">Arenivirga flava</name>
    <dbReference type="NCBI Taxonomy" id="1930060"/>
    <lineage>
        <taxon>Bacteria</taxon>
        <taxon>Bacillati</taxon>
        <taxon>Actinomycetota</taxon>
        <taxon>Actinomycetes</taxon>
        <taxon>Micrococcales</taxon>
        <taxon>Microbacteriaceae</taxon>
        <taxon>Arenivirga</taxon>
    </lineage>
</organism>
<comment type="function">
    <text evidence="8">Toxic component of a toxin-antitoxin (TA) system. An RNase.</text>
</comment>
<dbReference type="InterPro" id="IPR022907">
    <property type="entry name" value="VapC_family"/>
</dbReference>
<evidence type="ECO:0000256" key="7">
    <source>
        <dbReference type="ARBA" id="ARBA00038093"/>
    </source>
</evidence>
<reference evidence="10 11" key="1">
    <citation type="journal article" date="2014" name="Int. J. Syst. Evol. Microbiol.">
        <title>Complete genome sequence of Corynebacterium casei LMG S-19264T (=DSM 44701T), isolated from a smear-ripened cheese.</title>
        <authorList>
            <consortium name="US DOE Joint Genome Institute (JGI-PGF)"/>
            <person name="Walter F."/>
            <person name="Albersmeier A."/>
            <person name="Kalinowski J."/>
            <person name="Ruckert C."/>
        </authorList>
    </citation>
    <scope>NUCLEOTIDE SEQUENCE [LARGE SCALE GENOMIC DNA]</scope>
    <source>
        <strain evidence="10 11">NBRC 112289</strain>
    </source>
</reference>
<dbReference type="Gene3D" id="3.40.50.1010">
    <property type="entry name" value="5'-nuclease"/>
    <property type="match status" value="1"/>
</dbReference>
<keyword evidence="11" id="KW-1185">Reference proteome</keyword>
<evidence type="ECO:0000256" key="1">
    <source>
        <dbReference type="ARBA" id="ARBA00001946"/>
    </source>
</evidence>
<dbReference type="RefSeq" id="WP_284233781.1">
    <property type="nucleotide sequence ID" value="NZ_BSUL01000001.1"/>
</dbReference>
<dbReference type="GO" id="GO:0016787">
    <property type="term" value="F:hydrolase activity"/>
    <property type="evidence" value="ECO:0007669"/>
    <property type="project" value="UniProtKB-KW"/>
</dbReference>
<keyword evidence="8" id="KW-0800">Toxin</keyword>
<keyword evidence="4 8" id="KW-0479">Metal-binding</keyword>
<protein>
    <recommendedName>
        <fullName evidence="8">Ribonuclease VapC</fullName>
        <shortName evidence="8">RNase VapC</shortName>
        <ecNumber evidence="8">3.1.-.-</ecNumber>
    </recommendedName>
    <alternativeName>
        <fullName evidence="8">Toxin VapC</fullName>
    </alternativeName>
</protein>
<dbReference type="PANTHER" id="PTHR33653:SF1">
    <property type="entry name" value="RIBONUCLEASE VAPC2"/>
    <property type="match status" value="1"/>
</dbReference>
<dbReference type="InterPro" id="IPR029060">
    <property type="entry name" value="PIN-like_dom_sf"/>
</dbReference>
<evidence type="ECO:0000256" key="3">
    <source>
        <dbReference type="ARBA" id="ARBA00022722"/>
    </source>
</evidence>
<evidence type="ECO:0000259" key="9">
    <source>
        <dbReference type="Pfam" id="PF01850"/>
    </source>
</evidence>
<keyword evidence="6 8" id="KW-0460">Magnesium</keyword>
<dbReference type="InterPro" id="IPR002716">
    <property type="entry name" value="PIN_dom"/>
</dbReference>
<comment type="caution">
    <text evidence="10">The sequence shown here is derived from an EMBL/GenBank/DDBJ whole genome shotgun (WGS) entry which is preliminary data.</text>
</comment>
<feature type="binding site" evidence="8">
    <location>
        <position position="5"/>
    </location>
    <ligand>
        <name>Mg(2+)</name>
        <dbReference type="ChEBI" id="CHEBI:18420"/>
    </ligand>
</feature>
<comment type="similarity">
    <text evidence="7 8">Belongs to the PINc/VapC protein family.</text>
</comment>
<evidence type="ECO:0000256" key="8">
    <source>
        <dbReference type="HAMAP-Rule" id="MF_00265"/>
    </source>
</evidence>
<comment type="cofactor">
    <cofactor evidence="1 8">
        <name>Mg(2+)</name>
        <dbReference type="ChEBI" id="CHEBI:18420"/>
    </cofactor>
</comment>
<dbReference type="SUPFAM" id="SSF88723">
    <property type="entry name" value="PIN domain-like"/>
    <property type="match status" value="1"/>
</dbReference>
<keyword evidence="5 8" id="KW-0378">Hydrolase</keyword>
<proteinExistence type="inferred from homology"/>
<feature type="binding site" evidence="8">
    <location>
        <position position="104"/>
    </location>
    <ligand>
        <name>Mg(2+)</name>
        <dbReference type="ChEBI" id="CHEBI:18420"/>
    </ligand>
</feature>
<dbReference type="GO" id="GO:0004540">
    <property type="term" value="F:RNA nuclease activity"/>
    <property type="evidence" value="ECO:0007669"/>
    <property type="project" value="InterPro"/>
</dbReference>
<dbReference type="AlphaFoldDB" id="A0AA37UIF9"/>
<evidence type="ECO:0000313" key="11">
    <source>
        <dbReference type="Proteomes" id="UP001157160"/>
    </source>
</evidence>
<evidence type="ECO:0000313" key="10">
    <source>
        <dbReference type="EMBL" id="GMA29554.1"/>
    </source>
</evidence>
<dbReference type="EC" id="3.1.-.-" evidence="8"/>
<accession>A0AA37UIF9</accession>
<evidence type="ECO:0000256" key="5">
    <source>
        <dbReference type="ARBA" id="ARBA00022801"/>
    </source>
</evidence>
<keyword evidence="3 8" id="KW-0540">Nuclease</keyword>
<dbReference type="InterPro" id="IPR050556">
    <property type="entry name" value="Type_II_TA_system_RNase"/>
</dbReference>
<feature type="domain" description="PIN" evidence="9">
    <location>
        <begin position="2"/>
        <end position="124"/>
    </location>
</feature>
<dbReference type="CDD" id="cd18731">
    <property type="entry name" value="PIN_NgFitB-like"/>
    <property type="match status" value="1"/>
</dbReference>